<evidence type="ECO:0000256" key="5">
    <source>
        <dbReference type="ARBA" id="ARBA00035693"/>
    </source>
</evidence>
<dbReference type="GO" id="GO:0005881">
    <property type="term" value="C:cytoplasmic microtubule"/>
    <property type="evidence" value="ECO:0007669"/>
    <property type="project" value="TreeGrafter"/>
</dbReference>
<comment type="similarity">
    <text evidence="4">Belongs to the CFAP96 family.</text>
</comment>
<gene>
    <name evidence="7" type="ORF">KPH14_003057</name>
</gene>
<sequence length="324" mass="36336">MSARRGAEETTTQLGRRYGRPDLDRVGFFDDVPNGPHGQYTRQGQIRDDVGKGRQIYPGPARKLFEKEFRRIFVGEALPELGQPIPRPGRRKDKGEPKKGPPLLPPSPSKKHSTPGDSYGCFGRSSYFSPETRPEPKRKRKKGEPDKELPNFKIKPGKLGGPGVADICLNPFPSYSHDPYDPEEKRDKKKKKEARDAKPKPSFVSTSAPIDYFPPNPYVEETPGPTYVRPKEVPPKIIGTGRLYVPFPKSLEIHDGTFGKFPPYCSDPYNPEIPRVATPGAPWVGGGPDLRMKYTNSIISQVTAISCNANNYREYRERVYPLDG</sequence>
<evidence type="ECO:0000256" key="3">
    <source>
        <dbReference type="ARBA" id="ARBA00023212"/>
    </source>
</evidence>
<evidence type="ECO:0000256" key="1">
    <source>
        <dbReference type="ARBA" id="ARBA00004300"/>
    </source>
</evidence>
<name>A0AAD9RWP7_9HYME</name>
<evidence type="ECO:0000313" key="8">
    <source>
        <dbReference type="Proteomes" id="UP001258017"/>
    </source>
</evidence>
<keyword evidence="2" id="KW-0963">Cytoplasm</keyword>
<comment type="caution">
    <text evidence="7">The sequence shown here is derived from an EMBL/GenBank/DDBJ whole genome shotgun (WGS) entry which is preliminary data.</text>
</comment>
<proteinExistence type="inferred from homology"/>
<evidence type="ECO:0000256" key="6">
    <source>
        <dbReference type="SAM" id="MobiDB-lite"/>
    </source>
</evidence>
<reference evidence="7" key="1">
    <citation type="submission" date="2021-08" db="EMBL/GenBank/DDBJ databases">
        <authorList>
            <person name="Misof B."/>
            <person name="Oliver O."/>
            <person name="Podsiadlowski L."/>
            <person name="Donath A."/>
            <person name="Peters R."/>
            <person name="Mayer C."/>
            <person name="Rust J."/>
            <person name="Gunkel S."/>
            <person name="Lesny P."/>
            <person name="Martin S."/>
            <person name="Oeyen J.P."/>
            <person name="Petersen M."/>
            <person name="Panagiotis P."/>
            <person name="Wilbrandt J."/>
            <person name="Tanja T."/>
        </authorList>
    </citation>
    <scope>NUCLEOTIDE SEQUENCE</scope>
    <source>
        <strain evidence="7">GBR_01_08_01A</strain>
        <tissue evidence="7">Thorax + abdomen</tissue>
    </source>
</reference>
<feature type="compositionally biased region" description="Basic and acidic residues" evidence="6">
    <location>
        <begin position="19"/>
        <end position="28"/>
    </location>
</feature>
<feature type="region of interest" description="Disordered" evidence="6">
    <location>
        <begin position="1"/>
        <end position="56"/>
    </location>
</feature>
<evidence type="ECO:0000256" key="2">
    <source>
        <dbReference type="ARBA" id="ARBA00022490"/>
    </source>
</evidence>
<feature type="region of interest" description="Disordered" evidence="6">
    <location>
        <begin position="76"/>
        <end position="206"/>
    </location>
</feature>
<dbReference type="PANTHER" id="PTHR31144">
    <property type="entry name" value="UPF0602 PROTEIN C4ORF47"/>
    <property type="match status" value="1"/>
</dbReference>
<dbReference type="InterPro" id="IPR029358">
    <property type="entry name" value="CFAP96"/>
</dbReference>
<dbReference type="Proteomes" id="UP001258017">
    <property type="component" value="Unassembled WGS sequence"/>
</dbReference>
<evidence type="ECO:0000256" key="4">
    <source>
        <dbReference type="ARBA" id="ARBA00035656"/>
    </source>
</evidence>
<evidence type="ECO:0000313" key="7">
    <source>
        <dbReference type="EMBL" id="KAK2587340.1"/>
    </source>
</evidence>
<dbReference type="PANTHER" id="PTHR31144:SF1">
    <property type="entry name" value="UPF0602 PROTEIN C4ORF47"/>
    <property type="match status" value="1"/>
</dbReference>
<dbReference type="Pfam" id="PF15239">
    <property type="entry name" value="CFAP96-like"/>
    <property type="match status" value="1"/>
</dbReference>
<keyword evidence="3" id="KW-0206">Cytoskeleton</keyword>
<organism evidence="7 8">
    <name type="scientific">Odynerus spinipes</name>
    <dbReference type="NCBI Taxonomy" id="1348599"/>
    <lineage>
        <taxon>Eukaryota</taxon>
        <taxon>Metazoa</taxon>
        <taxon>Ecdysozoa</taxon>
        <taxon>Arthropoda</taxon>
        <taxon>Hexapoda</taxon>
        <taxon>Insecta</taxon>
        <taxon>Pterygota</taxon>
        <taxon>Neoptera</taxon>
        <taxon>Endopterygota</taxon>
        <taxon>Hymenoptera</taxon>
        <taxon>Apocrita</taxon>
        <taxon>Aculeata</taxon>
        <taxon>Vespoidea</taxon>
        <taxon>Vespidae</taxon>
        <taxon>Eumeninae</taxon>
        <taxon>Odynerus</taxon>
    </lineage>
</organism>
<reference evidence="7" key="2">
    <citation type="journal article" date="2023" name="Commun. Biol.">
        <title>Intrasexual cuticular hydrocarbon dimorphism in a wasp sheds light on hydrocarbon biosynthesis genes in Hymenoptera.</title>
        <authorList>
            <person name="Moris V.C."/>
            <person name="Podsiadlowski L."/>
            <person name="Martin S."/>
            <person name="Oeyen J.P."/>
            <person name="Donath A."/>
            <person name="Petersen M."/>
            <person name="Wilbrandt J."/>
            <person name="Misof B."/>
            <person name="Liedtke D."/>
            <person name="Thamm M."/>
            <person name="Scheiner R."/>
            <person name="Schmitt T."/>
            <person name="Niehuis O."/>
        </authorList>
    </citation>
    <scope>NUCLEOTIDE SEQUENCE</scope>
    <source>
        <strain evidence="7">GBR_01_08_01A</strain>
    </source>
</reference>
<protein>
    <recommendedName>
        <fullName evidence="5">Cilia-and flagella-associated protein 96</fullName>
    </recommendedName>
</protein>
<dbReference type="GO" id="GO:0005813">
    <property type="term" value="C:centrosome"/>
    <property type="evidence" value="ECO:0007669"/>
    <property type="project" value="UniProtKB-SubCell"/>
</dbReference>
<accession>A0AAD9RWP7</accession>
<dbReference type="AlphaFoldDB" id="A0AAD9RWP7"/>
<comment type="subcellular location">
    <subcellularLocation>
        <location evidence="1">Cytoplasm</location>
        <location evidence="1">Cytoskeleton</location>
        <location evidence="1">Microtubule organizing center</location>
        <location evidence="1">Centrosome</location>
    </subcellularLocation>
</comment>
<keyword evidence="8" id="KW-1185">Reference proteome</keyword>
<dbReference type="EMBL" id="JAIFRP010000007">
    <property type="protein sequence ID" value="KAK2587340.1"/>
    <property type="molecule type" value="Genomic_DNA"/>
</dbReference>